<dbReference type="RefSeq" id="XP_038063878.1">
    <property type="nucleotide sequence ID" value="XM_038207950.1"/>
</dbReference>
<comment type="subcellular location">
    <subcellularLocation>
        <location evidence="1">Cell projection</location>
        <location evidence="1">Ruffle membrane</location>
        <topology evidence="1">Peripheral membrane protein</topology>
        <orientation evidence="1">Cytoplasmic side</orientation>
    </subcellularLocation>
</comment>
<dbReference type="InterPro" id="IPR049025">
    <property type="entry name" value="AIF-1_EF_pair"/>
</dbReference>
<dbReference type="PROSITE" id="PS00018">
    <property type="entry name" value="EF_HAND_1"/>
    <property type="match status" value="2"/>
</dbReference>
<dbReference type="AlphaFoldDB" id="A0A914AJS7"/>
<dbReference type="Proteomes" id="UP000887568">
    <property type="component" value="Unplaced"/>
</dbReference>
<dbReference type="InterPro" id="IPR011992">
    <property type="entry name" value="EF-hand-dom_pair"/>
</dbReference>
<reference evidence="7" key="1">
    <citation type="submission" date="2022-11" db="UniProtKB">
        <authorList>
            <consortium name="EnsemblMetazoa"/>
        </authorList>
    </citation>
    <scope>IDENTIFICATION</scope>
</reference>
<dbReference type="SUPFAM" id="SSF47473">
    <property type="entry name" value="EF-hand"/>
    <property type="match status" value="1"/>
</dbReference>
<organism evidence="7 8">
    <name type="scientific">Patiria miniata</name>
    <name type="common">Bat star</name>
    <name type="synonym">Asterina miniata</name>
    <dbReference type="NCBI Taxonomy" id="46514"/>
    <lineage>
        <taxon>Eukaryota</taxon>
        <taxon>Metazoa</taxon>
        <taxon>Echinodermata</taxon>
        <taxon>Eleutherozoa</taxon>
        <taxon>Asterozoa</taxon>
        <taxon>Asteroidea</taxon>
        <taxon>Valvatacea</taxon>
        <taxon>Valvatida</taxon>
        <taxon>Asterinidae</taxon>
        <taxon>Patiria</taxon>
    </lineage>
</organism>
<dbReference type="GO" id="GO:0005884">
    <property type="term" value="C:actin filament"/>
    <property type="evidence" value="ECO:0007669"/>
    <property type="project" value="TreeGrafter"/>
</dbReference>
<dbReference type="InterPro" id="IPR018247">
    <property type="entry name" value="EF_Hand_1_Ca_BS"/>
</dbReference>
<evidence type="ECO:0000256" key="4">
    <source>
        <dbReference type="ARBA" id="ARBA00022837"/>
    </source>
</evidence>
<evidence type="ECO:0000313" key="7">
    <source>
        <dbReference type="EnsemblMetazoa" id="XP_038063878.1"/>
    </source>
</evidence>
<dbReference type="GO" id="GO:0005509">
    <property type="term" value="F:calcium ion binding"/>
    <property type="evidence" value="ECO:0007669"/>
    <property type="project" value="InterPro"/>
</dbReference>
<accession>A0A914AJS7</accession>
<protein>
    <recommendedName>
        <fullName evidence="6">EF-hand domain-containing protein</fullName>
    </recommendedName>
</protein>
<sequence length="151" mass="17243">MPSTKVDHTDKQGGKSWGKLKQDQEEALGIINEEIVKNGDYSSYEDLEERLSSYKDKFIEYDLDNSGDLDVKDVSYMMEKLGQPKNHLEVKKMIAEVDTNHSGTINYNEFIEMMLGKKNSVLKIILMFEEKKKGKEQPTGVPPKKNLADLP</sequence>
<dbReference type="CDD" id="cd00051">
    <property type="entry name" value="EFh"/>
    <property type="match status" value="1"/>
</dbReference>
<evidence type="ECO:0000256" key="2">
    <source>
        <dbReference type="ARBA" id="ARBA00022723"/>
    </source>
</evidence>
<feature type="domain" description="EF-hand" evidence="6">
    <location>
        <begin position="85"/>
        <end position="120"/>
    </location>
</feature>
<proteinExistence type="predicted"/>
<evidence type="ECO:0000259" key="6">
    <source>
        <dbReference type="PROSITE" id="PS50222"/>
    </source>
</evidence>
<dbReference type="PROSITE" id="PS50222">
    <property type="entry name" value="EF_HAND_2"/>
    <property type="match status" value="2"/>
</dbReference>
<dbReference type="OMA" id="NYNEFIE"/>
<evidence type="ECO:0000256" key="5">
    <source>
        <dbReference type="SAM" id="MobiDB-lite"/>
    </source>
</evidence>
<dbReference type="Gene3D" id="1.10.238.10">
    <property type="entry name" value="EF-hand"/>
    <property type="match status" value="1"/>
</dbReference>
<evidence type="ECO:0000256" key="1">
    <source>
        <dbReference type="ARBA" id="ARBA00004599"/>
    </source>
</evidence>
<feature type="compositionally biased region" description="Basic and acidic residues" evidence="5">
    <location>
        <begin position="1"/>
        <end position="13"/>
    </location>
</feature>
<feature type="region of interest" description="Disordered" evidence="5">
    <location>
        <begin position="1"/>
        <end position="21"/>
    </location>
</feature>
<dbReference type="GO" id="GO:0051017">
    <property type="term" value="P:actin filament bundle assembly"/>
    <property type="evidence" value="ECO:0007669"/>
    <property type="project" value="TreeGrafter"/>
</dbReference>
<dbReference type="GO" id="GO:0051015">
    <property type="term" value="F:actin filament binding"/>
    <property type="evidence" value="ECO:0007669"/>
    <property type="project" value="TreeGrafter"/>
</dbReference>
<dbReference type="Pfam" id="PF21008">
    <property type="entry name" value="AIF-1"/>
    <property type="match status" value="1"/>
</dbReference>
<keyword evidence="4" id="KW-0106">Calcium</keyword>
<dbReference type="PANTHER" id="PTHR10356:SF0">
    <property type="entry name" value="CALCIUM-BINDING PROTEIN B"/>
    <property type="match status" value="1"/>
</dbReference>
<keyword evidence="2" id="KW-0479">Metal-binding</keyword>
<dbReference type="EnsemblMetazoa" id="XM_038207950.1">
    <property type="protein sequence ID" value="XP_038063878.1"/>
    <property type="gene ID" value="LOC119734447"/>
</dbReference>
<keyword evidence="3" id="KW-0677">Repeat</keyword>
<evidence type="ECO:0000313" key="8">
    <source>
        <dbReference type="Proteomes" id="UP000887568"/>
    </source>
</evidence>
<dbReference type="GO" id="GO:0032587">
    <property type="term" value="C:ruffle membrane"/>
    <property type="evidence" value="ECO:0007669"/>
    <property type="project" value="UniProtKB-SubCell"/>
</dbReference>
<dbReference type="InterPro" id="IPR042433">
    <property type="entry name" value="AIF1/AIF1L"/>
</dbReference>
<dbReference type="InterPro" id="IPR002048">
    <property type="entry name" value="EF_hand_dom"/>
</dbReference>
<dbReference type="FunFam" id="1.10.238.10:FF:000178">
    <property type="entry name" value="Calmodulin-2 A"/>
    <property type="match status" value="1"/>
</dbReference>
<dbReference type="PANTHER" id="PTHR10356">
    <property type="entry name" value="ALLOGRAFT INFLAMMATORY FACTOR-1"/>
    <property type="match status" value="1"/>
</dbReference>
<dbReference type="GeneID" id="119734447"/>
<keyword evidence="8" id="KW-1185">Reference proteome</keyword>
<dbReference type="GO" id="GO:0097178">
    <property type="term" value="P:ruffle assembly"/>
    <property type="evidence" value="ECO:0007669"/>
    <property type="project" value="TreeGrafter"/>
</dbReference>
<evidence type="ECO:0000256" key="3">
    <source>
        <dbReference type="ARBA" id="ARBA00022737"/>
    </source>
</evidence>
<dbReference type="SMART" id="SM00054">
    <property type="entry name" value="EFh"/>
    <property type="match status" value="2"/>
</dbReference>
<dbReference type="OrthoDB" id="26525at2759"/>
<feature type="domain" description="EF-hand" evidence="6">
    <location>
        <begin position="49"/>
        <end position="84"/>
    </location>
</feature>
<name>A0A914AJS7_PATMI</name>